<proteinExistence type="predicted"/>
<dbReference type="RefSeq" id="WP_319916570.1">
    <property type="nucleotide sequence ID" value="NZ_JAWZXF010000006.1"/>
</dbReference>
<organism evidence="1 2">
    <name type="scientific">Aeromonas media</name>
    <dbReference type="NCBI Taxonomy" id="651"/>
    <lineage>
        <taxon>Bacteria</taxon>
        <taxon>Pseudomonadati</taxon>
        <taxon>Pseudomonadota</taxon>
        <taxon>Gammaproteobacteria</taxon>
        <taxon>Aeromonadales</taxon>
        <taxon>Aeromonadaceae</taxon>
        <taxon>Aeromonas</taxon>
    </lineage>
</organism>
<dbReference type="AlphaFoldDB" id="A0AAP6G9T5"/>
<evidence type="ECO:0000313" key="1">
    <source>
        <dbReference type="EMBL" id="MDX7921440.1"/>
    </source>
</evidence>
<comment type="caution">
    <text evidence="1">The sequence shown here is derived from an EMBL/GenBank/DDBJ whole genome shotgun (WGS) entry which is preliminary data.</text>
</comment>
<gene>
    <name evidence="1" type="ORF">SJS82_05785</name>
</gene>
<name>A0AAP6G9T5_AERME</name>
<sequence>MPLTEDNFENFYRGNCAESIVASQIFFHGFEAHKFNPDFGVDLLVTNKARQRFLGEASKEISIQVKSSLVVKERALISIDKIEFDDLMKQNNPVLILVIFEPEFIGKPSRHFHLDSYSQTLHSIDEALDNSFAEHIYNSQFNISKFIDKDAFLKNKKAAENLDLDGYKSRLFWLNKNHLNKALDLGILKEGKGDSKYNYYLDLAKSDNGAWYFKSSDKSEYYPYKEISHLSYLLLKKKDYGLEMEDFAINL</sequence>
<protein>
    <recommendedName>
        <fullName evidence="3">DUF4365 domain-containing protein</fullName>
    </recommendedName>
</protein>
<evidence type="ECO:0000313" key="2">
    <source>
        <dbReference type="Proteomes" id="UP001285835"/>
    </source>
</evidence>
<evidence type="ECO:0008006" key="3">
    <source>
        <dbReference type="Google" id="ProtNLM"/>
    </source>
</evidence>
<dbReference type="Proteomes" id="UP001285835">
    <property type="component" value="Unassembled WGS sequence"/>
</dbReference>
<reference evidence="1" key="1">
    <citation type="submission" date="2023-11" db="EMBL/GenBank/DDBJ databases">
        <title>WGS of Aeromonas in Northern Israel.</title>
        <authorList>
            <person name="Hershko Y."/>
        </authorList>
    </citation>
    <scope>NUCLEOTIDE SEQUENCE</scope>
    <source>
        <strain evidence="1">02297</strain>
    </source>
</reference>
<dbReference type="EMBL" id="JAWZXF010000006">
    <property type="protein sequence ID" value="MDX7921440.1"/>
    <property type="molecule type" value="Genomic_DNA"/>
</dbReference>
<accession>A0AAP6G9T5</accession>